<gene>
    <name evidence="1" type="ORF">HNR19_002493</name>
</gene>
<keyword evidence="2" id="KW-1185">Reference proteome</keyword>
<proteinExistence type="predicted"/>
<evidence type="ECO:0000313" key="1">
    <source>
        <dbReference type="EMBL" id="NYJ01795.1"/>
    </source>
</evidence>
<dbReference type="RefSeq" id="WP_179668237.1">
    <property type="nucleotide sequence ID" value="NZ_JACCFP010000001.1"/>
</dbReference>
<sequence length="138" mass="14641">MDAMETVGDAMLHHPTVHPADLTVAEARAFFASSPKRHLLLLVRDDVLVGAVSRHDVETTPEADAAAPAASIASLEGRTTRVDVPVGPLRESMAGTGLRRIAVVDDEMHLVGLLCLKASLTGFCTDEGVAEMRRSRSG</sequence>
<comment type="caution">
    <text evidence="1">The sequence shown here is derived from an EMBL/GenBank/DDBJ whole genome shotgun (WGS) entry which is preliminary data.</text>
</comment>
<organism evidence="1 2">
    <name type="scientific">Nocardioides thalensis</name>
    <dbReference type="NCBI Taxonomy" id="1914755"/>
    <lineage>
        <taxon>Bacteria</taxon>
        <taxon>Bacillati</taxon>
        <taxon>Actinomycetota</taxon>
        <taxon>Actinomycetes</taxon>
        <taxon>Propionibacteriales</taxon>
        <taxon>Nocardioidaceae</taxon>
        <taxon>Nocardioides</taxon>
    </lineage>
</organism>
<dbReference type="EMBL" id="JACCFP010000001">
    <property type="protein sequence ID" value="NYJ01795.1"/>
    <property type="molecule type" value="Genomic_DNA"/>
</dbReference>
<accession>A0A853C2D4</accession>
<evidence type="ECO:0000313" key="2">
    <source>
        <dbReference type="Proteomes" id="UP000530424"/>
    </source>
</evidence>
<protein>
    <submittedName>
        <fullName evidence="1">Putative transcriptional regulator</fullName>
    </submittedName>
</protein>
<dbReference type="Proteomes" id="UP000530424">
    <property type="component" value="Unassembled WGS sequence"/>
</dbReference>
<dbReference type="SUPFAM" id="SSF54631">
    <property type="entry name" value="CBS-domain pair"/>
    <property type="match status" value="1"/>
</dbReference>
<reference evidence="1 2" key="1">
    <citation type="submission" date="2020-07" db="EMBL/GenBank/DDBJ databases">
        <title>Sequencing the genomes of 1000 actinobacteria strains.</title>
        <authorList>
            <person name="Klenk H.-P."/>
        </authorList>
    </citation>
    <scope>NUCLEOTIDE SEQUENCE [LARGE SCALE GENOMIC DNA]</scope>
    <source>
        <strain evidence="1 2">DSM 103833</strain>
    </source>
</reference>
<dbReference type="Gene3D" id="3.10.580.10">
    <property type="entry name" value="CBS-domain"/>
    <property type="match status" value="1"/>
</dbReference>
<dbReference type="AlphaFoldDB" id="A0A853C2D4"/>
<name>A0A853C2D4_9ACTN</name>
<dbReference type="InterPro" id="IPR046342">
    <property type="entry name" value="CBS_dom_sf"/>
</dbReference>